<comment type="caution">
    <text evidence="1">The sequence shown here is derived from an EMBL/GenBank/DDBJ whole genome shotgun (WGS) entry which is preliminary data.</text>
</comment>
<sequence length="86" mass="9237">MDGNMRIDVAINKTDCGGFAFKVELFLRNLIGHGNTPCMAKAQVEDTDLGKWNGQATENRLTSFTMKLSILSVAGQPVPVAGVHST</sequence>
<gene>
    <name evidence="1" type="ORF">JQX14_22515</name>
</gene>
<dbReference type="EMBL" id="JAFBWN010000034">
    <property type="protein sequence ID" value="MBM2357327.1"/>
    <property type="molecule type" value="Genomic_DNA"/>
</dbReference>
<organism evidence="1 2">
    <name type="scientific">Pseudosulfitobacter pseudonitzschiae</name>
    <dbReference type="NCBI Taxonomy" id="1402135"/>
    <lineage>
        <taxon>Bacteria</taxon>
        <taxon>Pseudomonadati</taxon>
        <taxon>Pseudomonadota</taxon>
        <taxon>Alphaproteobacteria</taxon>
        <taxon>Rhodobacterales</taxon>
        <taxon>Roseobacteraceae</taxon>
        <taxon>Pseudosulfitobacter</taxon>
    </lineage>
</organism>
<name>A0A9Q2S2L5_9RHOB</name>
<accession>A0A9Q2S2L5</accession>
<evidence type="ECO:0000313" key="2">
    <source>
        <dbReference type="Proteomes" id="UP000809337"/>
    </source>
</evidence>
<evidence type="ECO:0000313" key="1">
    <source>
        <dbReference type="EMBL" id="MBM2357327.1"/>
    </source>
</evidence>
<reference evidence="1" key="1">
    <citation type="submission" date="2021-01" db="EMBL/GenBank/DDBJ databases">
        <title>Diatom-associated Roseobacters Show Island Model of Population Structure.</title>
        <authorList>
            <person name="Qu L."/>
            <person name="Feng X."/>
            <person name="Chen Y."/>
            <person name="Li L."/>
            <person name="Wang X."/>
            <person name="Hu Z."/>
            <person name="Wang H."/>
            <person name="Luo H."/>
        </authorList>
    </citation>
    <scope>NUCLEOTIDE SEQUENCE</scope>
    <source>
        <strain evidence="1">SM26-45</strain>
    </source>
</reference>
<protein>
    <submittedName>
        <fullName evidence="1">Uncharacterized protein</fullName>
    </submittedName>
</protein>
<proteinExistence type="predicted"/>
<dbReference type="AlphaFoldDB" id="A0A9Q2S2L5"/>
<dbReference type="RefSeq" id="WP_231036035.1">
    <property type="nucleotide sequence ID" value="NZ_JAJNGX010000034.1"/>
</dbReference>
<dbReference type="Proteomes" id="UP000809337">
    <property type="component" value="Unassembled WGS sequence"/>
</dbReference>